<keyword evidence="1" id="KW-0732">Signal</keyword>
<reference evidence="2" key="1">
    <citation type="journal article" date="2017" name="Proc. Natl. Acad. Sci. U.S.A.">
        <title>Structural complexity and molecular heterogeneity of a butterfly ejaculate reflect a complex history of selection.</title>
        <authorList>
            <person name="Meslin C."/>
            <person name="Cherwin T.S."/>
            <person name="Plakke M.S."/>
            <person name="Small B.S."/>
            <person name="Goetz B.J."/>
            <person name="Morehouse N.I."/>
            <person name="Clark N.L."/>
        </authorList>
    </citation>
    <scope>NUCLEOTIDE SEQUENCE</scope>
</reference>
<feature type="chain" id="PRO_5012533054" evidence="1">
    <location>
        <begin position="20"/>
        <end position="186"/>
    </location>
</feature>
<dbReference type="InterPro" id="IPR045860">
    <property type="entry name" value="Snake_toxin-like_sf"/>
</dbReference>
<feature type="signal peptide" evidence="1">
    <location>
        <begin position="1"/>
        <end position="19"/>
    </location>
</feature>
<proteinExistence type="evidence at transcript level"/>
<accession>A0A220K8J6</accession>
<dbReference type="EMBL" id="MF319686">
    <property type="protein sequence ID" value="ASJ26400.1"/>
    <property type="molecule type" value="mRNA"/>
</dbReference>
<sequence>MARITIFLLLACAFGYSICSESTSAASEKLEPSKEHKDNKDVDVADRRNVYSSDIPGVPQRPQLMKNVLPVECHVCSDCPNVNEETPLKLCPYSSDPRKRGKCVTYAEKYKHMQRTWYIRGCASERGSCDDIRRSHENFGETVSLLSCVECEGDKCNRNGASTLADYTIAFITLIVTPFISKATLS</sequence>
<evidence type="ECO:0000256" key="1">
    <source>
        <dbReference type="SAM" id="SignalP"/>
    </source>
</evidence>
<protein>
    <submittedName>
        <fullName evidence="2">Seminal protein</fullName>
    </submittedName>
</protein>
<dbReference type="AlphaFoldDB" id="A0A220K8J6"/>
<evidence type="ECO:0000313" key="2">
    <source>
        <dbReference type="EMBL" id="ASJ26400.1"/>
    </source>
</evidence>
<name>A0A220K8J6_PIERA</name>
<organism evidence="2">
    <name type="scientific">Pieris rapae</name>
    <name type="common">Small white butterfly</name>
    <name type="synonym">Artogeia rapae</name>
    <dbReference type="NCBI Taxonomy" id="64459"/>
    <lineage>
        <taxon>Eukaryota</taxon>
        <taxon>Metazoa</taxon>
        <taxon>Ecdysozoa</taxon>
        <taxon>Arthropoda</taxon>
        <taxon>Hexapoda</taxon>
        <taxon>Insecta</taxon>
        <taxon>Pterygota</taxon>
        <taxon>Neoptera</taxon>
        <taxon>Endopterygota</taxon>
        <taxon>Lepidoptera</taxon>
        <taxon>Glossata</taxon>
        <taxon>Ditrysia</taxon>
        <taxon>Papilionoidea</taxon>
        <taxon>Pieridae</taxon>
        <taxon>Pierinae</taxon>
        <taxon>Pieris</taxon>
    </lineage>
</organism>
<dbReference type="SUPFAM" id="SSF57302">
    <property type="entry name" value="Snake toxin-like"/>
    <property type="match status" value="1"/>
</dbReference>